<sequence length="312" mass="33517">MSLIAFAGRRLAQAIPVLLIITVAAFSVIHLVPGDPARVMLGSRATDEAVQVLREQLGLDKPLVTQYLDFLKAAMRLDFGDSLFQRTAIGPIVAARAVHSLALVAYAVLISLVIAVPLALLSAIRRNLLADHVVRALTTLAFCMPSFWTALLLVLLFSIRLKFFPTSGLGDSPLAYLASLTLPAVSIGLYLTPILLRSLRASLIQTLGAEFVEAARARGFGEARILFKHVLRNSLIAMLTILGINVGFLISGAVIVENVFSIPGLGSLMVAAIVQRDYPVIVALTLVFGVVVVAANFLVDLSYALLDPRIRQ</sequence>
<evidence type="ECO:0000313" key="2">
    <source>
        <dbReference type="Proteomes" id="UP000616151"/>
    </source>
</evidence>
<comment type="caution">
    <text evidence="1">The sequence shown here is derived from an EMBL/GenBank/DDBJ whole genome shotgun (WGS) entry which is preliminary data.</text>
</comment>
<dbReference type="Proteomes" id="UP000616151">
    <property type="component" value="Unassembled WGS sequence"/>
</dbReference>
<name>A0ACC5RA96_9HYPH</name>
<reference evidence="1" key="1">
    <citation type="submission" date="2021-01" db="EMBL/GenBank/DDBJ databases">
        <authorList>
            <person name="Sun Q."/>
        </authorList>
    </citation>
    <scope>NUCLEOTIDE SEQUENCE</scope>
    <source>
        <strain evidence="1">YIM B02566</strain>
    </source>
</reference>
<proteinExistence type="predicted"/>
<dbReference type="EMBL" id="JAENHL010000008">
    <property type="protein sequence ID" value="MBK1869584.1"/>
    <property type="molecule type" value="Genomic_DNA"/>
</dbReference>
<organism evidence="1 2">
    <name type="scientific">Taklimakanibacter albus</name>
    <dbReference type="NCBI Taxonomy" id="2800327"/>
    <lineage>
        <taxon>Bacteria</taxon>
        <taxon>Pseudomonadati</taxon>
        <taxon>Pseudomonadota</taxon>
        <taxon>Alphaproteobacteria</taxon>
        <taxon>Hyphomicrobiales</taxon>
        <taxon>Aestuariivirgaceae</taxon>
        <taxon>Taklimakanibacter</taxon>
    </lineage>
</organism>
<gene>
    <name evidence="1" type="ORF">JHL16_24705</name>
</gene>
<keyword evidence="2" id="KW-1185">Reference proteome</keyword>
<evidence type="ECO:0000313" key="1">
    <source>
        <dbReference type="EMBL" id="MBK1869584.1"/>
    </source>
</evidence>
<accession>A0ACC5RA96</accession>
<protein>
    <submittedName>
        <fullName evidence="1">ABC transporter permease</fullName>
    </submittedName>
</protein>